<dbReference type="Gene3D" id="2.40.110.10">
    <property type="entry name" value="Butyryl-CoA Dehydrogenase, subunit A, domain 2"/>
    <property type="match status" value="1"/>
</dbReference>
<dbReference type="SUPFAM" id="SSF47203">
    <property type="entry name" value="Acyl-CoA dehydrogenase C-terminal domain-like"/>
    <property type="match status" value="1"/>
</dbReference>
<dbReference type="SUPFAM" id="SSF56645">
    <property type="entry name" value="Acyl-CoA dehydrogenase NM domain-like"/>
    <property type="match status" value="1"/>
</dbReference>
<reference evidence="6" key="1">
    <citation type="submission" date="2023-06" db="EMBL/GenBank/DDBJ databases">
        <authorList>
            <person name="Zhang S."/>
        </authorList>
    </citation>
    <scope>NUCLEOTIDE SEQUENCE</scope>
    <source>
        <strain evidence="6">SG2303</strain>
    </source>
</reference>
<dbReference type="Proteomes" id="UP001168540">
    <property type="component" value="Unassembled WGS sequence"/>
</dbReference>
<organism evidence="6 7">
    <name type="scientific">Crenobacter oryzisoli</name>
    <dbReference type="NCBI Taxonomy" id="3056844"/>
    <lineage>
        <taxon>Bacteria</taxon>
        <taxon>Pseudomonadati</taxon>
        <taxon>Pseudomonadota</taxon>
        <taxon>Betaproteobacteria</taxon>
        <taxon>Neisseriales</taxon>
        <taxon>Neisseriaceae</taxon>
        <taxon>Crenobacter</taxon>
    </lineage>
</organism>
<dbReference type="InterPro" id="IPR046373">
    <property type="entry name" value="Acyl-CoA_Oxase/DH_mid-dom_sf"/>
</dbReference>
<dbReference type="PANTHER" id="PTHR36117:SF3">
    <property type="entry name" value="4-HYDROXYPHENYLACETATE 3-MONOOXYGENASE-RELATED"/>
    <property type="match status" value="1"/>
</dbReference>
<keyword evidence="2" id="KW-0274">FAD</keyword>
<dbReference type="PANTHER" id="PTHR36117">
    <property type="entry name" value="4-HYDROXYPHENYLACETATE 3-MONOOXYGENASE-RELATED"/>
    <property type="match status" value="1"/>
</dbReference>
<protein>
    <submittedName>
        <fullName evidence="6">4-hydroxyphenylacetate 3-hydroxylase N-terminal domain-containing protein</fullName>
    </submittedName>
</protein>
<dbReference type="Pfam" id="PF03241">
    <property type="entry name" value="HpaB"/>
    <property type="match status" value="1"/>
</dbReference>
<dbReference type="InterPro" id="IPR024674">
    <property type="entry name" value="HpaB/PvcC/4-BUDH_N"/>
</dbReference>
<evidence type="ECO:0000256" key="2">
    <source>
        <dbReference type="ARBA" id="ARBA00022827"/>
    </source>
</evidence>
<evidence type="ECO:0000313" key="7">
    <source>
        <dbReference type="Proteomes" id="UP001168540"/>
    </source>
</evidence>
<evidence type="ECO:0000259" key="4">
    <source>
        <dbReference type="Pfam" id="PF03241"/>
    </source>
</evidence>
<keyword evidence="1" id="KW-0285">Flavoprotein</keyword>
<comment type="caution">
    <text evidence="6">The sequence shown here is derived from an EMBL/GenBank/DDBJ whole genome shotgun (WGS) entry which is preliminary data.</text>
</comment>
<dbReference type="Gene3D" id="1.20.140.10">
    <property type="entry name" value="Butyryl-CoA Dehydrogenase, subunit A, domain 3"/>
    <property type="match status" value="1"/>
</dbReference>
<evidence type="ECO:0000256" key="3">
    <source>
        <dbReference type="ARBA" id="ARBA00023002"/>
    </source>
</evidence>
<gene>
    <name evidence="6" type="ORF">QU481_14570</name>
</gene>
<dbReference type="InterPro" id="IPR009100">
    <property type="entry name" value="AcylCoA_DH/oxidase_NM_dom_sf"/>
</dbReference>
<keyword evidence="7" id="KW-1185">Reference proteome</keyword>
<dbReference type="InterPro" id="IPR036250">
    <property type="entry name" value="AcylCo_DH-like_C"/>
</dbReference>
<name>A0ABT7XQN3_9NEIS</name>
<dbReference type="PIRSF" id="PIRSF000331">
    <property type="entry name" value="HpaA_HpaB"/>
    <property type="match status" value="1"/>
</dbReference>
<keyword evidence="3" id="KW-0560">Oxidoreductase</keyword>
<evidence type="ECO:0000256" key="1">
    <source>
        <dbReference type="ARBA" id="ARBA00022630"/>
    </source>
</evidence>
<evidence type="ECO:0000259" key="5">
    <source>
        <dbReference type="Pfam" id="PF11794"/>
    </source>
</evidence>
<dbReference type="RefSeq" id="WP_289830763.1">
    <property type="nucleotide sequence ID" value="NZ_JAUEDK010000026.1"/>
</dbReference>
<dbReference type="InterPro" id="IPR024719">
    <property type="entry name" value="HpaB/PvcC/4-BUDH_C"/>
</dbReference>
<proteinExistence type="predicted"/>
<evidence type="ECO:0000313" key="6">
    <source>
        <dbReference type="EMBL" id="MDN0076111.1"/>
    </source>
</evidence>
<dbReference type="Gene3D" id="1.10.3140.10">
    <property type="entry name" value="4-hydroxybutyryl-coa dehydratase, domain 1"/>
    <property type="match status" value="1"/>
</dbReference>
<dbReference type="Pfam" id="PF11794">
    <property type="entry name" value="HpaB_N"/>
    <property type="match status" value="1"/>
</dbReference>
<dbReference type="InterPro" id="IPR004925">
    <property type="entry name" value="HpaB/PvcC/4-BUDH"/>
</dbReference>
<dbReference type="EMBL" id="JAUEDK010000026">
    <property type="protein sequence ID" value="MDN0076111.1"/>
    <property type="molecule type" value="Genomic_DNA"/>
</dbReference>
<feature type="domain" description="HpaB/PvcC/4-BUDH N-terminal" evidence="5">
    <location>
        <begin position="5"/>
        <end position="271"/>
    </location>
</feature>
<feature type="domain" description="HpaB/PvcC/4-BUDH C-terminal" evidence="4">
    <location>
        <begin position="282"/>
        <end position="478"/>
    </location>
</feature>
<sequence length="493" mass="54172">MMRNGAAYLSSLNDGRIVWLGQQKVGNVTSAAAFRNAAQSFAQLYELSHDSASRTALTYLDPASDTRHALSFLIPRSYEELVSKRIAHKTWAEESFGFLGRSPDYMASGIAGFAARPDVFAGGDFDGSANVLSLYRRTAEQNLFVAFTITNPKIDKAKSLAQQGPGNDIGVRTVRETDGGIVVSGAKSIGTAAIFADEIIVGTIEPLSQDDVDYALSFTVTPATPGVILISRDSYEHAARSREDNPLSSRFDENDALLVLDNVFIPWERVLTYRDIQRTFAMWWETPAYTNMAHQASVRFWTKLEFLAGLASLVCDSHGSAGNPQARAQLGRLLGYVQLAKSTVLAAEAGHETKAEDDGVVRLNREITYAQRILAGEIYPKFIHELRMLCGGALIQLPDSLHDLDHPDIGPMLRRFIRSSAQSADERIRLMKLVWDATGSDFASRHAHYEQFYQGAPHVYLAQMTFTGLAEKYGHFASQALAGKNETGGPDNH</sequence>
<accession>A0ABT7XQN3</accession>